<gene>
    <name evidence="2" type="ORF">CALVIDRAFT_569366</name>
</gene>
<evidence type="ECO:0000313" key="2">
    <source>
        <dbReference type="EMBL" id="KZO90103.1"/>
    </source>
</evidence>
<name>A0A167G2B9_CALVF</name>
<dbReference type="STRING" id="1330018.A0A167G2B9"/>
<dbReference type="CDD" id="cd12108">
    <property type="entry name" value="Hr-like"/>
    <property type="match status" value="1"/>
</dbReference>
<dbReference type="InterPro" id="IPR012312">
    <property type="entry name" value="Hemerythrin-like"/>
</dbReference>
<feature type="domain" description="Hemerythrin-like" evidence="1">
    <location>
        <begin position="14"/>
        <end position="134"/>
    </location>
</feature>
<dbReference type="Gene3D" id="1.20.120.520">
    <property type="entry name" value="nmb1532 protein domain like"/>
    <property type="match status" value="1"/>
</dbReference>
<evidence type="ECO:0000313" key="3">
    <source>
        <dbReference type="Proteomes" id="UP000076738"/>
    </source>
</evidence>
<dbReference type="PANTHER" id="PTHR38048">
    <property type="entry name" value="EXPRESSED PROTEIN"/>
    <property type="match status" value="1"/>
</dbReference>
<dbReference type="PANTHER" id="PTHR38048:SF1">
    <property type="entry name" value="HEMERYTHRIN-LIKE DOMAIN-CONTAINING PROTEIN"/>
    <property type="match status" value="1"/>
</dbReference>
<dbReference type="Pfam" id="PF01814">
    <property type="entry name" value="Hemerythrin"/>
    <property type="match status" value="1"/>
</dbReference>
<organism evidence="2 3">
    <name type="scientific">Calocera viscosa (strain TUFC12733)</name>
    <dbReference type="NCBI Taxonomy" id="1330018"/>
    <lineage>
        <taxon>Eukaryota</taxon>
        <taxon>Fungi</taxon>
        <taxon>Dikarya</taxon>
        <taxon>Basidiomycota</taxon>
        <taxon>Agaricomycotina</taxon>
        <taxon>Dacrymycetes</taxon>
        <taxon>Dacrymycetales</taxon>
        <taxon>Dacrymycetaceae</taxon>
        <taxon>Calocera</taxon>
    </lineage>
</organism>
<sequence length="155" mass="18564">MSAAEERKWNQLSNTMQQFHNHFRMSFDDLYETADRKRVGPSLLAFFREAMDLVRYLEMHHTIEEVHIFPILQKKMPNFGKGAKHRNSHKGLDRLETLINRYRDEPSTYSPIEFRACLDSFREILFTHLDEEVEDLRGDNLKKFYTLAEVQRLPM</sequence>
<dbReference type="InterPro" id="IPR053206">
    <property type="entry name" value="Dimeric_xanthone_biosynth"/>
</dbReference>
<protein>
    <recommendedName>
        <fullName evidence="1">Hemerythrin-like domain-containing protein</fullName>
    </recommendedName>
</protein>
<proteinExistence type="predicted"/>
<dbReference type="Proteomes" id="UP000076738">
    <property type="component" value="Unassembled WGS sequence"/>
</dbReference>
<keyword evidence="3" id="KW-1185">Reference proteome</keyword>
<reference evidence="2 3" key="1">
    <citation type="journal article" date="2016" name="Mol. Biol. Evol.">
        <title>Comparative Genomics of Early-Diverging Mushroom-Forming Fungi Provides Insights into the Origins of Lignocellulose Decay Capabilities.</title>
        <authorList>
            <person name="Nagy L.G."/>
            <person name="Riley R."/>
            <person name="Tritt A."/>
            <person name="Adam C."/>
            <person name="Daum C."/>
            <person name="Floudas D."/>
            <person name="Sun H."/>
            <person name="Yadav J.S."/>
            <person name="Pangilinan J."/>
            <person name="Larsson K.H."/>
            <person name="Matsuura K."/>
            <person name="Barry K."/>
            <person name="Labutti K."/>
            <person name="Kuo R."/>
            <person name="Ohm R.A."/>
            <person name="Bhattacharya S.S."/>
            <person name="Shirouzu T."/>
            <person name="Yoshinaga Y."/>
            <person name="Martin F.M."/>
            <person name="Grigoriev I.V."/>
            <person name="Hibbett D.S."/>
        </authorList>
    </citation>
    <scope>NUCLEOTIDE SEQUENCE [LARGE SCALE GENOMIC DNA]</scope>
    <source>
        <strain evidence="2 3">TUFC12733</strain>
    </source>
</reference>
<dbReference type="AlphaFoldDB" id="A0A167G2B9"/>
<evidence type="ECO:0000259" key="1">
    <source>
        <dbReference type="Pfam" id="PF01814"/>
    </source>
</evidence>
<dbReference type="EMBL" id="KV417352">
    <property type="protein sequence ID" value="KZO90103.1"/>
    <property type="molecule type" value="Genomic_DNA"/>
</dbReference>
<accession>A0A167G2B9</accession>
<dbReference type="OrthoDB" id="10044044at2759"/>